<gene>
    <name evidence="8" type="ORF">PF008_g18080</name>
</gene>
<evidence type="ECO:0000256" key="5">
    <source>
        <dbReference type="ARBA" id="ARBA00023136"/>
    </source>
</evidence>
<keyword evidence="5 6" id="KW-0472">Membrane</keyword>
<comment type="caution">
    <text evidence="8">The sequence shown here is derived from an EMBL/GenBank/DDBJ whole genome shotgun (WGS) entry which is preliminary data.</text>
</comment>
<dbReference type="GO" id="GO:0016020">
    <property type="term" value="C:membrane"/>
    <property type="evidence" value="ECO:0007669"/>
    <property type="project" value="UniProtKB-SubCell"/>
</dbReference>
<keyword evidence="3 6" id="KW-0812">Transmembrane</keyword>
<evidence type="ECO:0000256" key="4">
    <source>
        <dbReference type="ARBA" id="ARBA00022989"/>
    </source>
</evidence>
<name>A0A6G0R6E0_9STRA</name>
<dbReference type="AlphaFoldDB" id="A0A6G0R6E0"/>
<sequence>MAPHRPKEEKVMRDRGVVMRPSWYYIKLLFHAGFGEAVDSFILTYYAALIREAILQSSRQASFLGGAVFVGSVIGSFAYGSLDDKRGRRPVFMVTLVFFLLGLVTSITCAHHGAQFADVQLLGVAH</sequence>
<dbReference type="InterPro" id="IPR005828">
    <property type="entry name" value="MFS_sugar_transport-like"/>
</dbReference>
<proteinExistence type="predicted"/>
<feature type="domain" description="Major facilitator superfamily (MFS) profile" evidence="7">
    <location>
        <begin position="25"/>
        <end position="126"/>
    </location>
</feature>
<dbReference type="Gene3D" id="1.20.1250.20">
    <property type="entry name" value="MFS general substrate transporter like domains"/>
    <property type="match status" value="1"/>
</dbReference>
<dbReference type="PROSITE" id="PS50850">
    <property type="entry name" value="MFS"/>
    <property type="match status" value="1"/>
</dbReference>
<evidence type="ECO:0000256" key="3">
    <source>
        <dbReference type="ARBA" id="ARBA00022692"/>
    </source>
</evidence>
<evidence type="ECO:0000259" key="7">
    <source>
        <dbReference type="PROSITE" id="PS50850"/>
    </source>
</evidence>
<evidence type="ECO:0000256" key="6">
    <source>
        <dbReference type="SAM" id="Phobius"/>
    </source>
</evidence>
<dbReference type="GO" id="GO:0022857">
    <property type="term" value="F:transmembrane transporter activity"/>
    <property type="evidence" value="ECO:0007669"/>
    <property type="project" value="InterPro"/>
</dbReference>
<evidence type="ECO:0000313" key="9">
    <source>
        <dbReference type="Proteomes" id="UP000486351"/>
    </source>
</evidence>
<reference evidence="8 9" key="1">
    <citation type="submission" date="2018-09" db="EMBL/GenBank/DDBJ databases">
        <title>Genomic investigation of the strawberry pathogen Phytophthora fragariae indicates pathogenicity is determined by transcriptional variation in three key races.</title>
        <authorList>
            <person name="Adams T.M."/>
            <person name="Armitage A.D."/>
            <person name="Sobczyk M.K."/>
            <person name="Bates H.J."/>
            <person name="Dunwell J.M."/>
            <person name="Nellist C.F."/>
            <person name="Harrison R.J."/>
        </authorList>
    </citation>
    <scope>NUCLEOTIDE SEQUENCE [LARGE SCALE GENOMIC DNA]</scope>
    <source>
        <strain evidence="8 9">NOV-77</strain>
    </source>
</reference>
<comment type="subcellular location">
    <subcellularLocation>
        <location evidence="1">Membrane</location>
        <topology evidence="1">Multi-pass membrane protein</topology>
    </subcellularLocation>
</comment>
<evidence type="ECO:0000256" key="1">
    <source>
        <dbReference type="ARBA" id="ARBA00004141"/>
    </source>
</evidence>
<dbReference type="EMBL" id="QXFY01001349">
    <property type="protein sequence ID" value="KAE9320232.1"/>
    <property type="molecule type" value="Genomic_DNA"/>
</dbReference>
<organism evidence="8 9">
    <name type="scientific">Phytophthora fragariae</name>
    <dbReference type="NCBI Taxonomy" id="53985"/>
    <lineage>
        <taxon>Eukaryota</taxon>
        <taxon>Sar</taxon>
        <taxon>Stramenopiles</taxon>
        <taxon>Oomycota</taxon>
        <taxon>Peronosporomycetes</taxon>
        <taxon>Peronosporales</taxon>
        <taxon>Peronosporaceae</taxon>
        <taxon>Phytophthora</taxon>
    </lineage>
</organism>
<keyword evidence="4 6" id="KW-1133">Transmembrane helix</keyword>
<keyword evidence="2" id="KW-0813">Transport</keyword>
<dbReference type="Pfam" id="PF00083">
    <property type="entry name" value="Sugar_tr"/>
    <property type="match status" value="1"/>
</dbReference>
<evidence type="ECO:0000256" key="2">
    <source>
        <dbReference type="ARBA" id="ARBA00022448"/>
    </source>
</evidence>
<evidence type="ECO:0000313" key="8">
    <source>
        <dbReference type="EMBL" id="KAE9320232.1"/>
    </source>
</evidence>
<feature type="transmembrane region" description="Helical" evidence="6">
    <location>
        <begin position="61"/>
        <end position="79"/>
    </location>
</feature>
<protein>
    <recommendedName>
        <fullName evidence="7">Major facilitator superfamily (MFS) profile domain-containing protein</fullName>
    </recommendedName>
</protein>
<feature type="transmembrane region" description="Helical" evidence="6">
    <location>
        <begin position="28"/>
        <end position="49"/>
    </location>
</feature>
<accession>A0A6G0R6E0</accession>
<dbReference type="InterPro" id="IPR020846">
    <property type="entry name" value="MFS_dom"/>
</dbReference>
<dbReference type="PANTHER" id="PTHR23511:SF5">
    <property type="entry name" value="MAJOR FACILITATOR-TYPE TRANSPORTER HXNZ-RELATED"/>
    <property type="match status" value="1"/>
</dbReference>
<dbReference type="Proteomes" id="UP000486351">
    <property type="component" value="Unassembled WGS sequence"/>
</dbReference>
<dbReference type="InterPro" id="IPR036259">
    <property type="entry name" value="MFS_trans_sf"/>
</dbReference>
<dbReference type="PANTHER" id="PTHR23511">
    <property type="entry name" value="SYNAPTIC VESICLE GLYCOPROTEIN 2"/>
    <property type="match status" value="1"/>
</dbReference>
<dbReference type="SUPFAM" id="SSF103473">
    <property type="entry name" value="MFS general substrate transporter"/>
    <property type="match status" value="1"/>
</dbReference>
<feature type="transmembrane region" description="Helical" evidence="6">
    <location>
        <begin position="91"/>
        <end position="110"/>
    </location>
</feature>